<dbReference type="EMBL" id="GL737205">
    <property type="protein sequence ID" value="EFX60069.1"/>
    <property type="molecule type" value="Genomic_DNA"/>
</dbReference>
<gene>
    <name evidence="1" type="ORF">DAPPUDRAFT_345547</name>
</gene>
<dbReference type="HOGENOM" id="CLU_3074640_0_0_1"/>
<proteinExistence type="predicted"/>
<dbReference type="Proteomes" id="UP000000305">
    <property type="component" value="Unassembled WGS sequence"/>
</dbReference>
<protein>
    <submittedName>
        <fullName evidence="1">Uncharacterized protein</fullName>
    </submittedName>
</protein>
<sequence>MAIRGIISGSCYISDVIVVDITTRKIVLKFSTHLPEFGNAKYFSTCSYFVLQE</sequence>
<evidence type="ECO:0000313" key="2">
    <source>
        <dbReference type="Proteomes" id="UP000000305"/>
    </source>
</evidence>
<evidence type="ECO:0000313" key="1">
    <source>
        <dbReference type="EMBL" id="EFX60069.1"/>
    </source>
</evidence>
<dbReference type="InParanoid" id="E9I7G2"/>
<organism evidence="1 2">
    <name type="scientific">Daphnia pulex</name>
    <name type="common">Water flea</name>
    <dbReference type="NCBI Taxonomy" id="6669"/>
    <lineage>
        <taxon>Eukaryota</taxon>
        <taxon>Metazoa</taxon>
        <taxon>Ecdysozoa</taxon>
        <taxon>Arthropoda</taxon>
        <taxon>Crustacea</taxon>
        <taxon>Branchiopoda</taxon>
        <taxon>Diplostraca</taxon>
        <taxon>Cladocera</taxon>
        <taxon>Anomopoda</taxon>
        <taxon>Daphniidae</taxon>
        <taxon>Daphnia</taxon>
    </lineage>
</organism>
<feature type="non-terminal residue" evidence="1">
    <location>
        <position position="53"/>
    </location>
</feature>
<name>E9I7G2_DAPPU</name>
<dbReference type="AlphaFoldDB" id="E9I7G2"/>
<keyword evidence="2" id="KW-1185">Reference proteome</keyword>
<dbReference type="KEGG" id="dpx:DAPPUDRAFT_345547"/>
<reference evidence="1 2" key="1">
    <citation type="journal article" date="2011" name="Science">
        <title>The ecoresponsive genome of Daphnia pulex.</title>
        <authorList>
            <person name="Colbourne J.K."/>
            <person name="Pfrender M.E."/>
            <person name="Gilbert D."/>
            <person name="Thomas W.K."/>
            <person name="Tucker A."/>
            <person name="Oakley T.H."/>
            <person name="Tokishita S."/>
            <person name="Aerts A."/>
            <person name="Arnold G.J."/>
            <person name="Basu M.K."/>
            <person name="Bauer D.J."/>
            <person name="Caceres C.E."/>
            <person name="Carmel L."/>
            <person name="Casola C."/>
            <person name="Choi J.H."/>
            <person name="Detter J.C."/>
            <person name="Dong Q."/>
            <person name="Dusheyko S."/>
            <person name="Eads B.D."/>
            <person name="Frohlich T."/>
            <person name="Geiler-Samerotte K.A."/>
            <person name="Gerlach D."/>
            <person name="Hatcher P."/>
            <person name="Jogdeo S."/>
            <person name="Krijgsveld J."/>
            <person name="Kriventseva E.V."/>
            <person name="Kultz D."/>
            <person name="Laforsch C."/>
            <person name="Lindquist E."/>
            <person name="Lopez J."/>
            <person name="Manak J.R."/>
            <person name="Muller J."/>
            <person name="Pangilinan J."/>
            <person name="Patwardhan R.P."/>
            <person name="Pitluck S."/>
            <person name="Pritham E.J."/>
            <person name="Rechtsteiner A."/>
            <person name="Rho M."/>
            <person name="Rogozin I.B."/>
            <person name="Sakarya O."/>
            <person name="Salamov A."/>
            <person name="Schaack S."/>
            <person name="Shapiro H."/>
            <person name="Shiga Y."/>
            <person name="Skalitzky C."/>
            <person name="Smith Z."/>
            <person name="Souvorov A."/>
            <person name="Sung W."/>
            <person name="Tang Z."/>
            <person name="Tsuchiya D."/>
            <person name="Tu H."/>
            <person name="Vos H."/>
            <person name="Wang M."/>
            <person name="Wolf Y.I."/>
            <person name="Yamagata H."/>
            <person name="Yamada T."/>
            <person name="Ye Y."/>
            <person name="Shaw J.R."/>
            <person name="Andrews J."/>
            <person name="Crease T.J."/>
            <person name="Tang H."/>
            <person name="Lucas S.M."/>
            <person name="Robertson H.M."/>
            <person name="Bork P."/>
            <person name="Koonin E.V."/>
            <person name="Zdobnov E.M."/>
            <person name="Grigoriev I.V."/>
            <person name="Lynch M."/>
            <person name="Boore J.L."/>
        </authorList>
    </citation>
    <scope>NUCLEOTIDE SEQUENCE [LARGE SCALE GENOMIC DNA]</scope>
</reference>
<accession>E9I7G2</accession>